<feature type="repeat" description="TPR" evidence="3">
    <location>
        <begin position="620"/>
        <end position="653"/>
    </location>
</feature>
<feature type="repeat" description="TPR" evidence="3">
    <location>
        <begin position="688"/>
        <end position="721"/>
    </location>
</feature>
<dbReference type="EMBL" id="ML976041">
    <property type="protein sequence ID" value="KAF1941868.1"/>
    <property type="molecule type" value="Genomic_DNA"/>
</dbReference>
<dbReference type="OrthoDB" id="329563at2759"/>
<dbReference type="Pfam" id="PF12895">
    <property type="entry name" value="ANAPC3"/>
    <property type="match status" value="1"/>
</dbReference>
<evidence type="ECO:0000256" key="1">
    <source>
        <dbReference type="ARBA" id="ARBA00022803"/>
    </source>
</evidence>
<sequence>MSPPAGVTVQLRQLIHYHLDNGFVENALFLAGRLHAFEPRNPDAAHLLALCNLRLGRYKAAFEHARAKGVHSQHLGCAYVFAQACLGLERYDVGAQALEKVRNLWAGRNHWNKHSETSRRHMPDAAACYCMLGKLHAAHGDTKKAIDFYVEALKINSFMWDAFTGLCDIGAVVRPQNVFKITPDMLASISHAATNGHAGQAAPPQEAQDLRNPFVSTPDIDPFNPSSRQAGDVGLNMGGSNLLSRLNGRNPAANGMIAQSTYHDVDTPITNGQSFQDEDVMMGEAGGPVLTEQADIALAPGRKPRVPAFNATEEPPRMRPITSRVRTKTNPEGDQTDIPRPIYQNGHKRTVSGHALQQTQNPPTQPSDPTAAPPRRSVRLLNSITQIRPSSRPGGMSSKDMESKERRELRKARAAAPKARSGTASTVGRVVSGNRKPHVDVSESSKPESRPVSAAAVAVAPPPRMAPPADAVREQDALNYLLDLLLKIGSGYRYLSRYDSAKALDAFALVPKAQRETPWVLAQIGKAYYERAQYAEAKNAFQKIREMAPSYMDHMEVYSNTLWQLKDEVALGHLAHTLMDQDRLSPQAWCALGNASSLDRQHDDAVKCFSRATQLDPKFAYAFTLQGHEHVANEEFDKAMAAYRNAISADNRHYNGWYGLGNVYERLGKYEVAEKHYRAAANINQNNAMILVRIGMVLTHLKKPTTALTLFTAALTIDPHSISSRFRRAQILLKLSNSSNPAYASEALDELLYLKDAAPEDPNIHFLLGRCYKRLGERGKAVRHLTIAMNLDPRGAGVVKGVLESLGEEGEEEDEGGWSSEDEH</sequence>
<dbReference type="SUPFAM" id="SSF48452">
    <property type="entry name" value="TPR-like"/>
    <property type="match status" value="3"/>
</dbReference>
<accession>A0A6A5SQA6</accession>
<evidence type="ECO:0000313" key="5">
    <source>
        <dbReference type="EMBL" id="KAF1941868.1"/>
    </source>
</evidence>
<feature type="repeat" description="TPR" evidence="3">
    <location>
        <begin position="654"/>
        <end position="687"/>
    </location>
</feature>
<feature type="region of interest" description="Disordered" evidence="4">
    <location>
        <begin position="306"/>
        <end position="453"/>
    </location>
</feature>
<feature type="compositionally biased region" description="Polar residues" evidence="4">
    <location>
        <begin position="380"/>
        <end position="389"/>
    </location>
</feature>
<keyword evidence="6" id="KW-1185">Reference proteome</keyword>
<feature type="repeat" description="TPR" evidence="3">
    <location>
        <begin position="518"/>
        <end position="551"/>
    </location>
</feature>
<organism evidence="5 6">
    <name type="scientific">Clathrospora elynae</name>
    <dbReference type="NCBI Taxonomy" id="706981"/>
    <lineage>
        <taxon>Eukaryota</taxon>
        <taxon>Fungi</taxon>
        <taxon>Dikarya</taxon>
        <taxon>Ascomycota</taxon>
        <taxon>Pezizomycotina</taxon>
        <taxon>Dothideomycetes</taxon>
        <taxon>Pleosporomycetidae</taxon>
        <taxon>Pleosporales</taxon>
        <taxon>Diademaceae</taxon>
        <taxon>Clathrospora</taxon>
    </lineage>
</organism>
<evidence type="ECO:0000313" key="6">
    <source>
        <dbReference type="Proteomes" id="UP000800038"/>
    </source>
</evidence>
<name>A0A6A5SQA6_9PLEO</name>
<dbReference type="PANTHER" id="PTHR12558">
    <property type="entry name" value="CELL DIVISION CYCLE 16,23,27"/>
    <property type="match status" value="1"/>
</dbReference>
<dbReference type="GO" id="GO:0005737">
    <property type="term" value="C:cytoplasm"/>
    <property type="evidence" value="ECO:0007669"/>
    <property type="project" value="TreeGrafter"/>
</dbReference>
<feature type="compositionally biased region" description="Basic and acidic residues" evidence="4">
    <location>
        <begin position="399"/>
        <end position="408"/>
    </location>
</feature>
<reference evidence="5" key="1">
    <citation type="journal article" date="2020" name="Stud. Mycol.">
        <title>101 Dothideomycetes genomes: a test case for predicting lifestyles and emergence of pathogens.</title>
        <authorList>
            <person name="Haridas S."/>
            <person name="Albert R."/>
            <person name="Binder M."/>
            <person name="Bloem J."/>
            <person name="Labutti K."/>
            <person name="Salamov A."/>
            <person name="Andreopoulos B."/>
            <person name="Baker S."/>
            <person name="Barry K."/>
            <person name="Bills G."/>
            <person name="Bluhm B."/>
            <person name="Cannon C."/>
            <person name="Castanera R."/>
            <person name="Culley D."/>
            <person name="Daum C."/>
            <person name="Ezra D."/>
            <person name="Gonzalez J."/>
            <person name="Henrissat B."/>
            <person name="Kuo A."/>
            <person name="Liang C."/>
            <person name="Lipzen A."/>
            <person name="Lutzoni F."/>
            <person name="Magnuson J."/>
            <person name="Mondo S."/>
            <person name="Nolan M."/>
            <person name="Ohm R."/>
            <person name="Pangilinan J."/>
            <person name="Park H.-J."/>
            <person name="Ramirez L."/>
            <person name="Alfaro M."/>
            <person name="Sun H."/>
            <person name="Tritt A."/>
            <person name="Yoshinaga Y."/>
            <person name="Zwiers L.-H."/>
            <person name="Turgeon B."/>
            <person name="Goodwin S."/>
            <person name="Spatafora J."/>
            <person name="Crous P."/>
            <person name="Grigoriev I."/>
        </authorList>
    </citation>
    <scope>NUCLEOTIDE SEQUENCE</scope>
    <source>
        <strain evidence="5">CBS 161.51</strain>
    </source>
</reference>
<dbReference type="GO" id="GO:0005680">
    <property type="term" value="C:anaphase-promoting complex"/>
    <property type="evidence" value="ECO:0007669"/>
    <property type="project" value="TreeGrafter"/>
</dbReference>
<feature type="compositionally biased region" description="Basic and acidic residues" evidence="4">
    <location>
        <begin position="437"/>
        <end position="449"/>
    </location>
</feature>
<dbReference type="Proteomes" id="UP000800038">
    <property type="component" value="Unassembled WGS sequence"/>
</dbReference>
<dbReference type="GO" id="GO:0031145">
    <property type="term" value="P:anaphase-promoting complex-dependent catabolic process"/>
    <property type="evidence" value="ECO:0007669"/>
    <property type="project" value="TreeGrafter"/>
</dbReference>
<evidence type="ECO:0000256" key="2">
    <source>
        <dbReference type="ARBA" id="ARBA00038210"/>
    </source>
</evidence>
<dbReference type="GO" id="GO:0051301">
    <property type="term" value="P:cell division"/>
    <property type="evidence" value="ECO:0007669"/>
    <property type="project" value="TreeGrafter"/>
</dbReference>
<keyword evidence="1 3" id="KW-0802">TPR repeat</keyword>
<dbReference type="PROSITE" id="PS50005">
    <property type="entry name" value="TPR"/>
    <property type="match status" value="7"/>
</dbReference>
<dbReference type="Gene3D" id="1.25.40.10">
    <property type="entry name" value="Tetratricopeptide repeat domain"/>
    <property type="match status" value="4"/>
</dbReference>
<proteinExistence type="inferred from homology"/>
<evidence type="ECO:0000256" key="3">
    <source>
        <dbReference type="PROSITE-ProRule" id="PRU00339"/>
    </source>
</evidence>
<dbReference type="Pfam" id="PF13432">
    <property type="entry name" value="TPR_16"/>
    <property type="match status" value="1"/>
</dbReference>
<dbReference type="InterPro" id="IPR019734">
    <property type="entry name" value="TPR_rpt"/>
</dbReference>
<dbReference type="SMART" id="SM00028">
    <property type="entry name" value="TPR"/>
    <property type="match status" value="7"/>
</dbReference>
<feature type="region of interest" description="Disordered" evidence="4">
    <location>
        <begin position="195"/>
        <end position="236"/>
    </location>
</feature>
<dbReference type="GO" id="GO:0016567">
    <property type="term" value="P:protein ubiquitination"/>
    <property type="evidence" value="ECO:0007669"/>
    <property type="project" value="TreeGrafter"/>
</dbReference>
<dbReference type="InterPro" id="IPR011990">
    <property type="entry name" value="TPR-like_helical_dom_sf"/>
</dbReference>
<protein>
    <submittedName>
        <fullName evidence="5">TPR-like protein</fullName>
    </submittedName>
</protein>
<dbReference type="Pfam" id="PF13174">
    <property type="entry name" value="TPR_6"/>
    <property type="match status" value="1"/>
</dbReference>
<comment type="similarity">
    <text evidence="2">Belongs to the APC3/CDC27 family.</text>
</comment>
<dbReference type="GO" id="GO:0007091">
    <property type="term" value="P:metaphase/anaphase transition of mitotic cell cycle"/>
    <property type="evidence" value="ECO:0007669"/>
    <property type="project" value="TreeGrafter"/>
</dbReference>
<evidence type="ECO:0000256" key="4">
    <source>
        <dbReference type="SAM" id="MobiDB-lite"/>
    </source>
</evidence>
<dbReference type="Pfam" id="PF13181">
    <property type="entry name" value="TPR_8"/>
    <property type="match status" value="2"/>
</dbReference>
<feature type="repeat" description="TPR" evidence="3">
    <location>
        <begin position="762"/>
        <end position="795"/>
    </location>
</feature>
<gene>
    <name evidence="5" type="ORF">EJ02DRAFT_187449</name>
</gene>
<dbReference type="AlphaFoldDB" id="A0A6A5SQA6"/>
<dbReference type="PANTHER" id="PTHR12558:SF13">
    <property type="entry name" value="CELL DIVISION CYCLE PROTEIN 27 HOMOLOG"/>
    <property type="match status" value="1"/>
</dbReference>
<feature type="repeat" description="TPR" evidence="3">
    <location>
        <begin position="126"/>
        <end position="159"/>
    </location>
</feature>
<feature type="repeat" description="TPR" evidence="3">
    <location>
        <begin position="586"/>
        <end position="619"/>
    </location>
</feature>